<dbReference type="GO" id="GO:0006415">
    <property type="term" value="P:translational termination"/>
    <property type="evidence" value="ECO:0007669"/>
    <property type="project" value="TreeGrafter"/>
</dbReference>
<feature type="active site" description="Proton donor" evidence="2">
    <location>
        <position position="88"/>
    </location>
</feature>
<dbReference type="OrthoDB" id="7030467at2"/>
<dbReference type="RefSeq" id="WP_011381344.1">
    <property type="nucleotide sequence ID" value="NC_007614.1"/>
</dbReference>
<dbReference type="GO" id="GO:0006402">
    <property type="term" value="P:mRNA catabolic process"/>
    <property type="evidence" value="ECO:0007669"/>
    <property type="project" value="TreeGrafter"/>
</dbReference>
<name>Q2Y7E2_NITMU</name>
<dbReference type="EMBL" id="CP000103">
    <property type="protein sequence ID" value="ABB75329.1"/>
    <property type="molecule type" value="Genomic_DNA"/>
</dbReference>
<dbReference type="InterPro" id="IPR007712">
    <property type="entry name" value="RelE/ParE_toxin"/>
</dbReference>
<keyword evidence="5" id="KW-1185">Reference proteome</keyword>
<dbReference type="Gene3D" id="3.30.2310.20">
    <property type="entry name" value="RelE-like"/>
    <property type="match status" value="1"/>
</dbReference>
<dbReference type="SUPFAM" id="SSF143011">
    <property type="entry name" value="RelE-like"/>
    <property type="match status" value="1"/>
</dbReference>
<dbReference type="NCBIfam" id="TIGR02385">
    <property type="entry name" value="RelE_StbE"/>
    <property type="match status" value="1"/>
</dbReference>
<reference evidence="5" key="1">
    <citation type="submission" date="2005-08" db="EMBL/GenBank/DDBJ databases">
        <title>Complete sequence of chromosome 1 of Nitrosospira multiformis ATCC 25196.</title>
        <authorList>
            <person name="Copeland A."/>
            <person name="Lucas S."/>
            <person name="Lapidus A."/>
            <person name="Barry K."/>
            <person name="Detter J.C."/>
            <person name="Glavina T."/>
            <person name="Hammon N."/>
            <person name="Israni S."/>
            <person name="Pitluck S."/>
            <person name="Chain P."/>
            <person name="Malfatti S."/>
            <person name="Shin M."/>
            <person name="Vergez L."/>
            <person name="Schmutz J."/>
            <person name="Larimer F."/>
            <person name="Land M."/>
            <person name="Hauser L."/>
            <person name="Kyrpides N."/>
            <person name="Lykidis A."/>
            <person name="Richardson P."/>
        </authorList>
    </citation>
    <scope>NUCLEOTIDE SEQUENCE [LARGE SCALE GENOMIC DNA]</scope>
    <source>
        <strain evidence="5">ATCC 25196 / NCIMB 11849 / C 71</strain>
    </source>
</reference>
<dbReference type="EMBL" id="FNVK01000033">
    <property type="protein sequence ID" value="SEG12606.1"/>
    <property type="molecule type" value="Genomic_DNA"/>
</dbReference>
<dbReference type="PIRSF" id="PIRSF006156">
    <property type="entry name" value="YafQ"/>
    <property type="match status" value="1"/>
</dbReference>
<dbReference type="Proteomes" id="UP000236751">
    <property type="component" value="Unassembled WGS sequence"/>
</dbReference>
<dbReference type="PANTHER" id="PTHR40588:SF1">
    <property type="entry name" value="MRNA INTERFERASE TOXIN YAFQ"/>
    <property type="match status" value="1"/>
</dbReference>
<dbReference type="PANTHER" id="PTHR40588">
    <property type="entry name" value="MRNA INTERFERASE TOXIN YAFQ"/>
    <property type="match status" value="1"/>
</dbReference>
<dbReference type="STRING" id="323848.Nmul_A2035"/>
<evidence type="ECO:0000313" key="3">
    <source>
        <dbReference type="EMBL" id="ABB75329.1"/>
    </source>
</evidence>
<dbReference type="HOGENOM" id="CLU_161929_4_0_4"/>
<reference evidence="3" key="2">
    <citation type="submission" date="2005-08" db="EMBL/GenBank/DDBJ databases">
        <title>Complete sequence of Chromosome 1 of Nitrosospira multiformis ATCC 25196.</title>
        <authorList>
            <consortium name="US DOE Joint Genome Institute"/>
            <person name="Copeland A."/>
            <person name="Lucas S."/>
            <person name="Lapidus A."/>
            <person name="Barry K."/>
            <person name="Detter J.C."/>
            <person name="Glavina T."/>
            <person name="Hammon N."/>
            <person name="Israni S."/>
            <person name="Pitluck S."/>
            <person name="Chain P."/>
            <person name="Malfatti S."/>
            <person name="Shin M."/>
            <person name="Vergez L."/>
            <person name="Schmutz J."/>
            <person name="Larimer F."/>
            <person name="Land M."/>
            <person name="Hauser L."/>
            <person name="Kyrpides N."/>
            <person name="Lykidis A."/>
            <person name="Richardson P."/>
        </authorList>
    </citation>
    <scope>NUCLEOTIDE SEQUENCE</scope>
    <source>
        <strain evidence="3">ATCC 25196</strain>
    </source>
</reference>
<dbReference type="AlphaFoldDB" id="Q2Y7E2"/>
<dbReference type="eggNOG" id="COG3041">
    <property type="taxonomic scope" value="Bacteria"/>
</dbReference>
<keyword evidence="1" id="KW-1277">Toxin-antitoxin system</keyword>
<protein>
    <submittedName>
        <fullName evidence="4">mRNA interferase YafQ</fullName>
    </submittedName>
</protein>
<organism evidence="3 5">
    <name type="scientific">Nitrosospira multiformis (strain ATCC 25196 / NCIMB 11849 / C 71)</name>
    <dbReference type="NCBI Taxonomy" id="323848"/>
    <lineage>
        <taxon>Bacteria</taxon>
        <taxon>Pseudomonadati</taxon>
        <taxon>Pseudomonadota</taxon>
        <taxon>Betaproteobacteria</taxon>
        <taxon>Nitrosomonadales</taxon>
        <taxon>Nitrosomonadaceae</taxon>
        <taxon>Nitrosospira</taxon>
    </lineage>
</organism>
<dbReference type="InterPro" id="IPR035093">
    <property type="entry name" value="RelE/ParE_toxin_dom_sf"/>
</dbReference>
<dbReference type="KEGG" id="nmu:Nmul_A2035"/>
<dbReference type="Pfam" id="PF15738">
    <property type="entry name" value="YafQ_toxin"/>
    <property type="match status" value="1"/>
</dbReference>
<accession>Q2Y7E2</accession>
<reference evidence="3 5" key="3">
    <citation type="journal article" date="2008" name="Appl. Environ. Microbiol.">
        <title>Complete genome sequence of Nitrosospira multiformis, an ammonia-oxidizing bacterium from the soil environment.</title>
        <authorList>
            <person name="Norton J.M."/>
            <person name="Klotz M.G."/>
            <person name="Stein L.Y."/>
            <person name="Arp D.J."/>
            <person name="Bottomley P.J."/>
            <person name="Chain P.S."/>
            <person name="Hauser L.J."/>
            <person name="Land M.L."/>
            <person name="Larimer F.W."/>
            <person name="Shin M.W."/>
            <person name="Starkenburg S.R."/>
        </authorList>
    </citation>
    <scope>NUCLEOTIDE SEQUENCE [LARGE SCALE GENOMIC DNA]</scope>
    <source>
        <strain evidence="3">ATCC 25196</strain>
        <strain evidence="5">ATCC 25196 / NCIMB 11849 / C 71</strain>
    </source>
</reference>
<evidence type="ECO:0000313" key="6">
    <source>
        <dbReference type="Proteomes" id="UP000236751"/>
    </source>
</evidence>
<dbReference type="Proteomes" id="UP000002718">
    <property type="component" value="Chromosome"/>
</dbReference>
<evidence type="ECO:0000313" key="5">
    <source>
        <dbReference type="Proteomes" id="UP000002718"/>
    </source>
</evidence>
<evidence type="ECO:0000256" key="2">
    <source>
        <dbReference type="PIRSR" id="PIRSR006156-1"/>
    </source>
</evidence>
<gene>
    <name evidence="3" type="ordered locus">Nmul_A2035</name>
    <name evidence="4" type="ORF">SAMN05216403_13310</name>
</gene>
<evidence type="ECO:0000256" key="1">
    <source>
        <dbReference type="ARBA" id="ARBA00022649"/>
    </source>
</evidence>
<sequence length="93" mass="10743">MRRIKFSHTFKRDFRRVKSQSPHRDIDSLLKTTMDLLVTDMPLPASCVDHALKGKLKGYRDCHIKPDVVLIYRKQGNDVLELVRLGSHSELGI</sequence>
<dbReference type="GO" id="GO:0004521">
    <property type="term" value="F:RNA endonuclease activity"/>
    <property type="evidence" value="ECO:0007669"/>
    <property type="project" value="TreeGrafter"/>
</dbReference>
<reference evidence="4 6" key="4">
    <citation type="submission" date="2016-10" db="EMBL/GenBank/DDBJ databases">
        <authorList>
            <person name="de Groot N.N."/>
        </authorList>
    </citation>
    <scope>NUCLEOTIDE SEQUENCE [LARGE SCALE GENOMIC DNA]</scope>
    <source>
        <strain evidence="4 6">Nl13</strain>
    </source>
</reference>
<evidence type="ECO:0000313" key="4">
    <source>
        <dbReference type="EMBL" id="SEG12606.1"/>
    </source>
</evidence>
<proteinExistence type="predicted"/>
<dbReference type="InterPro" id="IPR004386">
    <property type="entry name" value="Toxin_YafQ-like"/>
</dbReference>